<dbReference type="KEGG" id="ttp:E6P07_00790"/>
<gene>
    <name evidence="2" type="ORF">E6P07_00790</name>
</gene>
<evidence type="ECO:0000313" key="3">
    <source>
        <dbReference type="Proteomes" id="UP000426424"/>
    </source>
</evidence>
<dbReference type="RefSeq" id="WP_153973856.1">
    <property type="nucleotide sequence ID" value="NZ_CP039268.1"/>
</dbReference>
<keyword evidence="3" id="KW-1185">Reference proteome</keyword>
<evidence type="ECO:0000256" key="1">
    <source>
        <dbReference type="SAM" id="Phobius"/>
    </source>
</evidence>
<protein>
    <submittedName>
        <fullName evidence="2">DUF4845 domain-containing protein</fullName>
    </submittedName>
</protein>
<reference evidence="2 3" key="1">
    <citation type="submission" date="2019-12" db="EMBL/GenBank/DDBJ databases">
        <title>The complete genome of the thermophilic, anoxygenic phototrophic gammaproteobacterium Thermochromatium tepidum.</title>
        <authorList>
            <person name="Sattley W.M."/>
            <person name="Swingley W.D."/>
            <person name="Burchell B.M."/>
            <person name="Gurbani S.A."/>
            <person name="Kujawa C.M."/>
            <person name="Nuccio D.A."/>
            <person name="Schladweiler J."/>
            <person name="Shaffer K.N."/>
            <person name="Stokes L.M."/>
            <person name="Touchman J.W."/>
            <person name="Blankenship R.E."/>
            <person name="Madigan M.T."/>
        </authorList>
    </citation>
    <scope>NUCLEOTIDE SEQUENCE [LARGE SCALE GENOMIC DNA]</scope>
    <source>
        <strain evidence="2 3">ATCC 43061</strain>
    </source>
</reference>
<organism evidence="2 3">
    <name type="scientific">Thermochromatium tepidum ATCC 43061</name>
    <dbReference type="NCBI Taxonomy" id="316276"/>
    <lineage>
        <taxon>Bacteria</taxon>
        <taxon>Pseudomonadati</taxon>
        <taxon>Pseudomonadota</taxon>
        <taxon>Gammaproteobacteria</taxon>
        <taxon>Chromatiales</taxon>
        <taxon>Chromatiaceae</taxon>
        <taxon>Thermochromatium</taxon>
    </lineage>
</organism>
<dbReference type="OrthoDB" id="6367393at2"/>
<feature type="transmembrane region" description="Helical" evidence="1">
    <location>
        <begin position="20"/>
        <end position="43"/>
    </location>
</feature>
<dbReference type="AlphaFoldDB" id="A0A6I6EE33"/>
<proteinExistence type="predicted"/>
<accession>A0A6I6EE33</accession>
<dbReference type="Proteomes" id="UP000426424">
    <property type="component" value="Chromosome"/>
</dbReference>
<name>A0A6I6EE33_THETI</name>
<keyword evidence="1" id="KW-1133">Transmembrane helix</keyword>
<sequence length="130" mass="14843">MSSLTQSVRYQRGLGFPSVIAIIALASFFITILFKVGPLYMGFWTVRSIMEDMAADYGNSRENNSRAILTALEKRLDVNSVTHVKLSDFDVERTGERRFNLKLNYEQRTHLFFNIDVVVSFSHKVELGST</sequence>
<dbReference type="InterPro" id="IPR032314">
    <property type="entry name" value="DUF4845"/>
</dbReference>
<dbReference type="EMBL" id="CP039268">
    <property type="protein sequence ID" value="QGU31657.1"/>
    <property type="molecule type" value="Genomic_DNA"/>
</dbReference>
<keyword evidence="1" id="KW-0472">Membrane</keyword>
<keyword evidence="1" id="KW-0812">Transmembrane</keyword>
<dbReference type="Pfam" id="PF16137">
    <property type="entry name" value="DUF4845"/>
    <property type="match status" value="1"/>
</dbReference>
<evidence type="ECO:0000313" key="2">
    <source>
        <dbReference type="EMBL" id="QGU31657.1"/>
    </source>
</evidence>